<name>A0A371HG25_MUCPR</name>
<feature type="domain" description="DUF7745" evidence="1">
    <location>
        <begin position="12"/>
        <end position="114"/>
    </location>
</feature>
<dbReference type="InterPro" id="IPR056647">
    <property type="entry name" value="DUF7745"/>
</dbReference>
<dbReference type="PANTHER" id="PTHR48154">
    <property type="entry name" value="PROTEIN, PUTATIVE-RELATED"/>
    <property type="match status" value="1"/>
</dbReference>
<evidence type="ECO:0000313" key="3">
    <source>
        <dbReference type="Proteomes" id="UP000257109"/>
    </source>
</evidence>
<keyword evidence="3" id="KW-1185">Reference proteome</keyword>
<sequence>MPPRTAPRTLPLLGLHGEDVEGARNRSGLEGIQRSYLEERLHQLLEGEDWPAIMDVYRLLVYKIVLIPHSEDYIDMVAKDVFLAKRDKGENHVIVVLANTYCTLNYYYDRNGKSLK</sequence>
<evidence type="ECO:0000313" key="2">
    <source>
        <dbReference type="EMBL" id="RDY01729.1"/>
    </source>
</evidence>
<evidence type="ECO:0000259" key="1">
    <source>
        <dbReference type="Pfam" id="PF24924"/>
    </source>
</evidence>
<dbReference type="Proteomes" id="UP000257109">
    <property type="component" value="Unassembled WGS sequence"/>
</dbReference>
<proteinExistence type="predicted"/>
<dbReference type="AlphaFoldDB" id="A0A371HG25"/>
<reference evidence="2" key="1">
    <citation type="submission" date="2018-05" db="EMBL/GenBank/DDBJ databases">
        <title>Draft genome of Mucuna pruriens seed.</title>
        <authorList>
            <person name="Nnadi N.E."/>
            <person name="Vos R."/>
            <person name="Hasami M.H."/>
            <person name="Devisetty U.K."/>
            <person name="Aguiy J.C."/>
        </authorList>
    </citation>
    <scope>NUCLEOTIDE SEQUENCE [LARGE SCALE GENOMIC DNA]</scope>
    <source>
        <strain evidence="2">JCA_2017</strain>
    </source>
</reference>
<gene>
    <name evidence="2" type="ORF">CR513_14922</name>
</gene>
<comment type="caution">
    <text evidence="2">The sequence shown here is derived from an EMBL/GenBank/DDBJ whole genome shotgun (WGS) entry which is preliminary data.</text>
</comment>
<dbReference type="EMBL" id="QJKJ01002702">
    <property type="protein sequence ID" value="RDY01729.1"/>
    <property type="molecule type" value="Genomic_DNA"/>
</dbReference>
<protein>
    <recommendedName>
        <fullName evidence="1">DUF7745 domain-containing protein</fullName>
    </recommendedName>
</protein>
<dbReference type="Pfam" id="PF24924">
    <property type="entry name" value="DUF7745"/>
    <property type="match status" value="1"/>
</dbReference>
<accession>A0A371HG25</accession>
<feature type="non-terminal residue" evidence="2">
    <location>
        <position position="1"/>
    </location>
</feature>
<dbReference type="OrthoDB" id="976209at2759"/>
<dbReference type="PANTHER" id="PTHR48154:SF1">
    <property type="entry name" value="PROTEIN, PUTATIVE-RELATED"/>
    <property type="match status" value="1"/>
</dbReference>
<organism evidence="2 3">
    <name type="scientific">Mucuna pruriens</name>
    <name type="common">Velvet bean</name>
    <name type="synonym">Dolichos pruriens</name>
    <dbReference type="NCBI Taxonomy" id="157652"/>
    <lineage>
        <taxon>Eukaryota</taxon>
        <taxon>Viridiplantae</taxon>
        <taxon>Streptophyta</taxon>
        <taxon>Embryophyta</taxon>
        <taxon>Tracheophyta</taxon>
        <taxon>Spermatophyta</taxon>
        <taxon>Magnoliopsida</taxon>
        <taxon>eudicotyledons</taxon>
        <taxon>Gunneridae</taxon>
        <taxon>Pentapetalae</taxon>
        <taxon>rosids</taxon>
        <taxon>fabids</taxon>
        <taxon>Fabales</taxon>
        <taxon>Fabaceae</taxon>
        <taxon>Papilionoideae</taxon>
        <taxon>50 kb inversion clade</taxon>
        <taxon>NPAAA clade</taxon>
        <taxon>indigoferoid/millettioid clade</taxon>
        <taxon>Phaseoleae</taxon>
        <taxon>Mucuna</taxon>
    </lineage>
</organism>